<proteinExistence type="predicted"/>
<dbReference type="EMBL" id="HBUE01075636">
    <property type="protein sequence ID" value="CAG6474873.1"/>
    <property type="molecule type" value="Transcribed_RNA"/>
</dbReference>
<feature type="region of interest" description="Disordered" evidence="1">
    <location>
        <begin position="25"/>
        <end position="57"/>
    </location>
</feature>
<organism evidence="2">
    <name type="scientific">Culex pipiens</name>
    <name type="common">House mosquito</name>
    <dbReference type="NCBI Taxonomy" id="7175"/>
    <lineage>
        <taxon>Eukaryota</taxon>
        <taxon>Metazoa</taxon>
        <taxon>Ecdysozoa</taxon>
        <taxon>Arthropoda</taxon>
        <taxon>Hexapoda</taxon>
        <taxon>Insecta</taxon>
        <taxon>Pterygota</taxon>
        <taxon>Neoptera</taxon>
        <taxon>Endopterygota</taxon>
        <taxon>Diptera</taxon>
        <taxon>Nematocera</taxon>
        <taxon>Culicoidea</taxon>
        <taxon>Culicidae</taxon>
        <taxon>Culicinae</taxon>
        <taxon>Culicini</taxon>
        <taxon>Culex</taxon>
        <taxon>Culex</taxon>
    </lineage>
</organism>
<sequence>MVGASATPAATVILSQSWRTAKLARTRRWNSARSSPRSASRRNSTRTNPWTGGSRSWTRNCRSLAPSVRCRRSRAPRRRPSPAKCIRTLPVGRFARSRATGGTLATTFSSSACRWKRWSRFTLKMNRFSPFPASTRTKWPM</sequence>
<evidence type="ECO:0000256" key="1">
    <source>
        <dbReference type="SAM" id="MobiDB-lite"/>
    </source>
</evidence>
<evidence type="ECO:0000313" key="2">
    <source>
        <dbReference type="EMBL" id="CAG6474873.1"/>
    </source>
</evidence>
<protein>
    <submittedName>
        <fullName evidence="2">(northern house mosquito) hypothetical protein</fullName>
    </submittedName>
</protein>
<dbReference type="AlphaFoldDB" id="A0A8D8BI98"/>
<reference evidence="2" key="1">
    <citation type="submission" date="2021-05" db="EMBL/GenBank/DDBJ databases">
        <authorList>
            <person name="Alioto T."/>
            <person name="Alioto T."/>
            <person name="Gomez Garrido J."/>
        </authorList>
    </citation>
    <scope>NUCLEOTIDE SEQUENCE</scope>
</reference>
<name>A0A8D8BI98_CULPI</name>
<accession>A0A8D8BI98</accession>